<evidence type="ECO:0000256" key="1">
    <source>
        <dbReference type="ARBA" id="ARBA00023186"/>
    </source>
</evidence>
<evidence type="ECO:0000259" key="5">
    <source>
        <dbReference type="Pfam" id="PF25767"/>
    </source>
</evidence>
<dbReference type="Gene3D" id="1.25.10.10">
    <property type="entry name" value="Leucine-rich Repeat Variant"/>
    <property type="match status" value="2"/>
</dbReference>
<dbReference type="Pfam" id="PF12612">
    <property type="entry name" value="TFCD_C"/>
    <property type="match status" value="1"/>
</dbReference>
<dbReference type="InterPro" id="IPR021133">
    <property type="entry name" value="HEAT_type_2"/>
</dbReference>
<dbReference type="Gramene" id="TVU32049">
    <property type="protein sequence ID" value="TVU32049"/>
    <property type="gene ID" value="EJB05_23765"/>
</dbReference>
<feature type="compositionally biased region" description="Low complexity" evidence="3">
    <location>
        <begin position="23"/>
        <end position="33"/>
    </location>
</feature>
<name>A0A5J9V7I2_9POAL</name>
<feature type="domain" description="Tubulin-folding cofactor D C-terminal" evidence="4">
    <location>
        <begin position="983"/>
        <end position="1171"/>
    </location>
</feature>
<evidence type="ECO:0000313" key="6">
    <source>
        <dbReference type="EMBL" id="TVU32049.1"/>
    </source>
</evidence>
<organism evidence="6 7">
    <name type="scientific">Eragrostis curvula</name>
    <name type="common">weeping love grass</name>
    <dbReference type="NCBI Taxonomy" id="38414"/>
    <lineage>
        <taxon>Eukaryota</taxon>
        <taxon>Viridiplantae</taxon>
        <taxon>Streptophyta</taxon>
        <taxon>Embryophyta</taxon>
        <taxon>Tracheophyta</taxon>
        <taxon>Spermatophyta</taxon>
        <taxon>Magnoliopsida</taxon>
        <taxon>Liliopsida</taxon>
        <taxon>Poales</taxon>
        <taxon>Poaceae</taxon>
        <taxon>PACMAD clade</taxon>
        <taxon>Chloridoideae</taxon>
        <taxon>Eragrostideae</taxon>
        <taxon>Eragrostidinae</taxon>
        <taxon>Eragrostis</taxon>
    </lineage>
</organism>
<dbReference type="FunFam" id="1.25.10.10:FF:000457">
    <property type="entry name" value="Tubulin-folding cofactor D"/>
    <property type="match status" value="1"/>
</dbReference>
<feature type="region of interest" description="Disordered" evidence="3">
    <location>
        <begin position="1"/>
        <end position="36"/>
    </location>
</feature>
<comment type="caution">
    <text evidence="6">The sequence shown here is derived from an EMBL/GenBank/DDBJ whole genome shotgun (WGS) entry which is preliminary data.</text>
</comment>
<dbReference type="SUPFAM" id="SSF48371">
    <property type="entry name" value="ARM repeat"/>
    <property type="match status" value="2"/>
</dbReference>
<dbReference type="PANTHER" id="PTHR12658:SF0">
    <property type="entry name" value="TUBULIN-SPECIFIC CHAPERONE D"/>
    <property type="match status" value="1"/>
</dbReference>
<sequence length="1303" mass="143714">MEETPSVLAPNAALSEPSRPISDGDATADPAAAVDDEHDSKEVVLRRYFLREWELLSSILGRIVAAGGVVEPGDVHRIRSIMDKYQEEGQLLEPYLENIVSPLMSLVQSKTMELGAGSSELLDIIKPLCIIIYTLVNVCGYKSVIKFFPHQVSDLELAVALLEKCHSMSSTTALRVESTGEMESKSVVLLWLYILVLIPFDISTVDTSIATADSMDGIEVVPLVTRIVDICKDYLSTSGPMRRISGLLLARLLTRPDMAKPFSSFMEWAHKMLLSVTDDFVNQFRSIGIVETLASIFKIGNRGVLHNAISATWNDCSVVMKTDVSTRNPLLRKFLVKLAQRVALISLPPRSPSWRYKLAIKIGVGHLNGMYLQSGYISASSSLGANLLISTAGEGYSSGSSEQVNIDRTDICFVEEDMDVPEIVEEIIDLLLTGLRDSDTIVRWSAAKGIGRITSRLTPALSEEVISSILQLFSPGEGDGSWHGGCLALAELARRGLLLPSSFPDVIPVIIKALHYDVRRGPHSIGSHVRDAAAYVCWAFGRAYTNYDMKDVLEQLAPHLLTVACYDREASLFLIVNCRRAASAAFQENVGRQGTFPHGIDIVNTTDYFALASRSNSYLSVAVSVAQYKEYLYPFAEELLCNKITHWEKGLRELAAQALSLIVQYDMNYFGGHVLEKLIPCTLSSDLCTRHGATLAAGEVALKLYQLGFTFTTSMQKALSGIVPAIEKARLYRGKGGEIMRSAVSRFISCISMAGISLNEKTKKSLLETLNENLRHPNSQIQCAAVDALKHFIRTYLVLSGEKIANDIISKYMALLDDSNVAARRGAALALGILPYELLILKWMPVMSKLCSSCTIEDKPDDPDAEARVNSVRGLISVCETLTASFDQSSKSGETIYAYIKDYVMRSLFRALDDYAVDNRGDVGSWVREAAMDALERCTFILCKRDSVVSSTAPTSGHESELNDMEVNSSGTTHQLFDSGIAQDLIAGIAKQAVEKIDKMREIAVKTMQRILYNQEQFIPFIPQRELLEEIIPNSTDLEWAVPKVSYPRLVKLLQVSCYSKPVLAGLVISTGGLQESLKKASIAALVGYLQDFDINTSCEGKSREYLLSCDLLWVLEHYQRCDRVVTPTLKTIEALFSKKVFLKEQGYSEFYSGLIDSVVSELKGSKDFTKLCAGLSLLGYISSQLDGTSIKAFSQLITFLGHRYPKIRKAAADQVYLVLLQNDDLILSENMDRAQEILSDTCWEGDVQEARRKRAEFNEMAGFSVTTSKSVNQETGRKAGAQNAVSTDENTSYSSLVDFSGY</sequence>
<dbReference type="EMBL" id="RWGY01000011">
    <property type="protein sequence ID" value="TVU32049.1"/>
    <property type="molecule type" value="Genomic_DNA"/>
</dbReference>
<dbReference type="InterPro" id="IPR011989">
    <property type="entry name" value="ARM-like"/>
</dbReference>
<keyword evidence="7" id="KW-1185">Reference proteome</keyword>
<dbReference type="InterPro" id="IPR022577">
    <property type="entry name" value="TBCD_C"/>
</dbReference>
<proteinExistence type="predicted"/>
<feature type="domain" description="Tubulin-folding cofactor D ARM repeats" evidence="5">
    <location>
        <begin position="330"/>
        <end position="600"/>
    </location>
</feature>
<dbReference type="InterPro" id="IPR016024">
    <property type="entry name" value="ARM-type_fold"/>
</dbReference>
<feature type="repeat" description="HEAT" evidence="2">
    <location>
        <begin position="427"/>
        <end position="464"/>
    </location>
</feature>
<evidence type="ECO:0000313" key="7">
    <source>
        <dbReference type="Proteomes" id="UP000324897"/>
    </source>
</evidence>
<dbReference type="Pfam" id="PF23579">
    <property type="entry name" value="ARM_TBCD"/>
    <property type="match status" value="1"/>
</dbReference>
<dbReference type="PROSITE" id="PS50077">
    <property type="entry name" value="HEAT_REPEAT"/>
    <property type="match status" value="1"/>
</dbReference>
<dbReference type="GO" id="GO:0048487">
    <property type="term" value="F:beta-tubulin binding"/>
    <property type="evidence" value="ECO:0007669"/>
    <property type="project" value="InterPro"/>
</dbReference>
<protein>
    <submittedName>
        <fullName evidence="6">Uncharacterized protein</fullName>
    </submittedName>
</protein>
<dbReference type="Proteomes" id="UP000324897">
    <property type="component" value="Chromosome 1"/>
</dbReference>
<dbReference type="GO" id="GO:0007023">
    <property type="term" value="P:post-chaperonin tubulin folding pathway"/>
    <property type="evidence" value="ECO:0007669"/>
    <property type="project" value="InterPro"/>
</dbReference>
<dbReference type="Pfam" id="PF25767">
    <property type="entry name" value="ARM_TBCD_2nd"/>
    <property type="match status" value="1"/>
</dbReference>
<dbReference type="GO" id="GO:0000226">
    <property type="term" value="P:microtubule cytoskeleton organization"/>
    <property type="evidence" value="ECO:0007669"/>
    <property type="project" value="TreeGrafter"/>
</dbReference>
<evidence type="ECO:0000256" key="2">
    <source>
        <dbReference type="PROSITE-ProRule" id="PRU00103"/>
    </source>
</evidence>
<gene>
    <name evidence="6" type="ORF">EJB05_23765</name>
</gene>
<dbReference type="PANTHER" id="PTHR12658">
    <property type="entry name" value="BETA-TUBULIN COFACTOR D"/>
    <property type="match status" value="1"/>
</dbReference>
<dbReference type="GO" id="GO:0005096">
    <property type="term" value="F:GTPase activator activity"/>
    <property type="evidence" value="ECO:0007669"/>
    <property type="project" value="InterPro"/>
</dbReference>
<dbReference type="OrthoDB" id="10253476at2759"/>
<reference evidence="6 7" key="1">
    <citation type="journal article" date="2019" name="Sci. Rep.">
        <title>A high-quality genome of Eragrostis curvula grass provides insights into Poaceae evolution and supports new strategies to enhance forage quality.</title>
        <authorList>
            <person name="Carballo J."/>
            <person name="Santos B.A.C.M."/>
            <person name="Zappacosta D."/>
            <person name="Garbus I."/>
            <person name="Selva J.P."/>
            <person name="Gallo C.A."/>
            <person name="Diaz A."/>
            <person name="Albertini E."/>
            <person name="Caccamo M."/>
            <person name="Echenique V."/>
        </authorList>
    </citation>
    <scope>NUCLEOTIDE SEQUENCE [LARGE SCALE GENOMIC DNA]</scope>
    <source>
        <strain evidence="7">cv. Victoria</strain>
        <tissue evidence="6">Leaf</tissue>
    </source>
</reference>
<keyword evidence="1" id="KW-0143">Chaperone</keyword>
<dbReference type="InterPro" id="IPR058033">
    <property type="entry name" value="ARM_TBCD_2nd"/>
</dbReference>
<evidence type="ECO:0000259" key="4">
    <source>
        <dbReference type="Pfam" id="PF12612"/>
    </source>
</evidence>
<accession>A0A5J9V7I2</accession>
<evidence type="ECO:0000256" key="3">
    <source>
        <dbReference type="SAM" id="MobiDB-lite"/>
    </source>
</evidence>
<dbReference type="GO" id="GO:0007021">
    <property type="term" value="P:tubulin complex assembly"/>
    <property type="evidence" value="ECO:0007669"/>
    <property type="project" value="InterPro"/>
</dbReference>
<dbReference type="InterPro" id="IPR033162">
    <property type="entry name" value="TBCD"/>
</dbReference>